<organism evidence="2 3">
    <name type="scientific">Marchantia polymorpha</name>
    <name type="common">Common liverwort</name>
    <name type="synonym">Marchantia aquatica</name>
    <dbReference type="NCBI Taxonomy" id="3197"/>
    <lineage>
        <taxon>Eukaryota</taxon>
        <taxon>Viridiplantae</taxon>
        <taxon>Streptophyta</taxon>
        <taxon>Embryophyta</taxon>
        <taxon>Marchantiophyta</taxon>
        <taxon>Marchantiopsida</taxon>
        <taxon>Marchantiidae</taxon>
        <taxon>Marchantiales</taxon>
        <taxon>Marchantiaceae</taxon>
        <taxon>Marchantia</taxon>
    </lineage>
</organism>
<reference evidence="3" key="1">
    <citation type="journal article" date="2017" name="Cell">
        <title>Insights into land plant evolution garnered from the Marchantia polymorpha genome.</title>
        <authorList>
            <person name="Bowman J.L."/>
            <person name="Kohchi T."/>
            <person name="Yamato K.T."/>
            <person name="Jenkins J."/>
            <person name="Shu S."/>
            <person name="Ishizaki K."/>
            <person name="Yamaoka S."/>
            <person name="Nishihama R."/>
            <person name="Nakamura Y."/>
            <person name="Berger F."/>
            <person name="Adam C."/>
            <person name="Aki S.S."/>
            <person name="Althoff F."/>
            <person name="Araki T."/>
            <person name="Arteaga-Vazquez M.A."/>
            <person name="Balasubrmanian S."/>
            <person name="Barry K."/>
            <person name="Bauer D."/>
            <person name="Boehm C.R."/>
            <person name="Briginshaw L."/>
            <person name="Caballero-Perez J."/>
            <person name="Catarino B."/>
            <person name="Chen F."/>
            <person name="Chiyoda S."/>
            <person name="Chovatia M."/>
            <person name="Davies K.M."/>
            <person name="Delmans M."/>
            <person name="Demura T."/>
            <person name="Dierschke T."/>
            <person name="Dolan L."/>
            <person name="Dorantes-Acosta A.E."/>
            <person name="Eklund D.M."/>
            <person name="Florent S.N."/>
            <person name="Flores-Sandoval E."/>
            <person name="Fujiyama A."/>
            <person name="Fukuzawa H."/>
            <person name="Galik B."/>
            <person name="Grimanelli D."/>
            <person name="Grimwood J."/>
            <person name="Grossniklaus U."/>
            <person name="Hamada T."/>
            <person name="Haseloff J."/>
            <person name="Hetherington A.J."/>
            <person name="Higo A."/>
            <person name="Hirakawa Y."/>
            <person name="Hundley H.N."/>
            <person name="Ikeda Y."/>
            <person name="Inoue K."/>
            <person name="Inoue S.I."/>
            <person name="Ishida S."/>
            <person name="Jia Q."/>
            <person name="Kakita M."/>
            <person name="Kanazawa T."/>
            <person name="Kawai Y."/>
            <person name="Kawashima T."/>
            <person name="Kennedy M."/>
            <person name="Kinose K."/>
            <person name="Kinoshita T."/>
            <person name="Kohara Y."/>
            <person name="Koide E."/>
            <person name="Komatsu K."/>
            <person name="Kopischke S."/>
            <person name="Kubo M."/>
            <person name="Kyozuka J."/>
            <person name="Lagercrantz U."/>
            <person name="Lin S.S."/>
            <person name="Lindquist E."/>
            <person name="Lipzen A.M."/>
            <person name="Lu C.W."/>
            <person name="De Luna E."/>
            <person name="Martienssen R.A."/>
            <person name="Minamino N."/>
            <person name="Mizutani M."/>
            <person name="Mizutani M."/>
            <person name="Mochizuki N."/>
            <person name="Monte I."/>
            <person name="Mosher R."/>
            <person name="Nagasaki H."/>
            <person name="Nakagami H."/>
            <person name="Naramoto S."/>
            <person name="Nishitani K."/>
            <person name="Ohtani M."/>
            <person name="Okamoto T."/>
            <person name="Okumura M."/>
            <person name="Phillips J."/>
            <person name="Pollak B."/>
            <person name="Reinders A."/>
            <person name="Rovekamp M."/>
            <person name="Sano R."/>
            <person name="Sawa S."/>
            <person name="Schmid M.W."/>
            <person name="Shirakawa M."/>
            <person name="Solano R."/>
            <person name="Spunde A."/>
            <person name="Suetsugu N."/>
            <person name="Sugano S."/>
            <person name="Sugiyama A."/>
            <person name="Sun R."/>
            <person name="Suzuki Y."/>
            <person name="Takenaka M."/>
            <person name="Takezawa D."/>
            <person name="Tomogane H."/>
            <person name="Tsuzuki M."/>
            <person name="Ueda T."/>
            <person name="Umeda M."/>
            <person name="Ward J.M."/>
            <person name="Watanabe Y."/>
            <person name="Yazaki K."/>
            <person name="Yokoyama R."/>
            <person name="Yoshitake Y."/>
            <person name="Yotsui I."/>
            <person name="Zachgo S."/>
            <person name="Schmutz J."/>
        </authorList>
    </citation>
    <scope>NUCLEOTIDE SEQUENCE [LARGE SCALE GENOMIC DNA]</scope>
    <source>
        <strain evidence="3">Tak-1</strain>
    </source>
</reference>
<proteinExistence type="predicted"/>
<accession>A0A2R6XTZ6</accession>
<keyword evidence="3" id="KW-1185">Reference proteome</keyword>
<feature type="compositionally biased region" description="Basic and acidic residues" evidence="1">
    <location>
        <begin position="58"/>
        <end position="79"/>
    </location>
</feature>
<dbReference type="EMBL" id="KZ772674">
    <property type="protein sequence ID" value="PTQ49559.1"/>
    <property type="molecule type" value="Genomic_DNA"/>
</dbReference>
<dbReference type="AlphaFoldDB" id="A0A2R6XTZ6"/>
<feature type="region of interest" description="Disordered" evidence="1">
    <location>
        <begin position="114"/>
        <end position="133"/>
    </location>
</feature>
<protein>
    <submittedName>
        <fullName evidence="2">Uncharacterized protein</fullName>
    </submittedName>
</protein>
<evidence type="ECO:0000256" key="1">
    <source>
        <dbReference type="SAM" id="MobiDB-lite"/>
    </source>
</evidence>
<feature type="region of interest" description="Disordered" evidence="1">
    <location>
        <begin position="51"/>
        <end position="79"/>
    </location>
</feature>
<sequence>MASTSDRPVSASANGRRALSTVTSIEHLAIEHPILCSITLQRVEEEFDSEVARSQQRSGEHWKQHPPCERCESSRHFSDHDHRSPFVIGQLFHLIRNRQHPRCRFSTSHSEFSVREEDYSSTESAEDQKEMPSSLLQIKEVNPGIHRIHAGHCRKWKKTMLQPLRML</sequence>
<dbReference type="Proteomes" id="UP000244005">
    <property type="component" value="Unassembled WGS sequence"/>
</dbReference>
<name>A0A2R6XTZ6_MARPO</name>
<gene>
    <name evidence="2" type="ORF">MARPO_0002s0061</name>
</gene>
<evidence type="ECO:0000313" key="3">
    <source>
        <dbReference type="Proteomes" id="UP000244005"/>
    </source>
</evidence>
<dbReference type="Gramene" id="Mp1g28170.1">
    <property type="protein sequence ID" value="Mp1g28170.1.cds"/>
    <property type="gene ID" value="Mp1g28170"/>
</dbReference>
<evidence type="ECO:0000313" key="2">
    <source>
        <dbReference type="EMBL" id="PTQ49559.1"/>
    </source>
</evidence>